<organism evidence="1 2">
    <name type="scientific">Oceanobacillus sojae</name>
    <dbReference type="NCBI Taxonomy" id="582851"/>
    <lineage>
        <taxon>Bacteria</taxon>
        <taxon>Bacillati</taxon>
        <taxon>Bacillota</taxon>
        <taxon>Bacilli</taxon>
        <taxon>Bacillales</taxon>
        <taxon>Bacillaceae</taxon>
        <taxon>Oceanobacillus</taxon>
    </lineage>
</organism>
<accession>A0A511ZQQ5</accession>
<proteinExistence type="predicted"/>
<name>A0A511ZQQ5_9BACI</name>
<dbReference type="RefSeq" id="WP_186813745.1">
    <property type="nucleotide sequence ID" value="NZ_BJYM01000029.1"/>
</dbReference>
<gene>
    <name evidence="1" type="ORF">OSO01_45270</name>
</gene>
<evidence type="ECO:0000313" key="2">
    <source>
        <dbReference type="Proteomes" id="UP000321558"/>
    </source>
</evidence>
<dbReference type="AlphaFoldDB" id="A0A511ZQQ5"/>
<reference evidence="1 2" key="1">
    <citation type="submission" date="2019-07" db="EMBL/GenBank/DDBJ databases">
        <title>Whole genome shotgun sequence of Oceanobacillus sojae NBRC 105379.</title>
        <authorList>
            <person name="Hosoyama A."/>
            <person name="Uohara A."/>
            <person name="Ohji S."/>
            <person name="Ichikawa N."/>
        </authorList>
    </citation>
    <scope>NUCLEOTIDE SEQUENCE [LARGE SCALE GENOMIC DNA]</scope>
    <source>
        <strain evidence="1 2">NBRC 105379</strain>
    </source>
</reference>
<comment type="caution">
    <text evidence="1">The sequence shown here is derived from an EMBL/GenBank/DDBJ whole genome shotgun (WGS) entry which is preliminary data.</text>
</comment>
<keyword evidence="2" id="KW-1185">Reference proteome</keyword>
<dbReference type="EMBL" id="BJYM01000029">
    <property type="protein sequence ID" value="GEN89788.1"/>
    <property type="molecule type" value="Genomic_DNA"/>
</dbReference>
<evidence type="ECO:0000313" key="1">
    <source>
        <dbReference type="EMBL" id="GEN89788.1"/>
    </source>
</evidence>
<protein>
    <submittedName>
        <fullName evidence="1">Uncharacterized protein</fullName>
    </submittedName>
</protein>
<dbReference type="Proteomes" id="UP000321558">
    <property type="component" value="Unassembled WGS sequence"/>
</dbReference>
<sequence length="268" mass="31461">MFAHFIPSKMDRDVNEPRIHKINKKFRFEKIDKIKNDYLWSSYQFAYKMSFTKEGHHRRNRSGGKDERGDVQIFCDTFNGKLGEFAVYQYFISKGINTPYPDVNIMGEGEWDSYDFLIETGTTKRKIGIKATKKIGNLLLLETKDWNKQAQYIPNLDRGYADYDEMILVRVDSEIIKNLKNKDLYSNDIIDEAVLREELNKSSYEFDIAGVVPKRMLIAAIRNKNIIKQSDFLQSTWTEMDADNYYVQSGDMLRIDAYIDLLKKEMSL</sequence>